<evidence type="ECO:0000256" key="2">
    <source>
        <dbReference type="ARBA" id="ARBA00022670"/>
    </source>
</evidence>
<evidence type="ECO:0000256" key="3">
    <source>
        <dbReference type="ARBA" id="ARBA00022801"/>
    </source>
</evidence>
<keyword evidence="11" id="KW-1185">Reference proteome</keyword>
<dbReference type="InterPro" id="IPR023828">
    <property type="entry name" value="Peptidase_S8_Ser-AS"/>
</dbReference>
<dbReference type="Gene3D" id="3.40.50.200">
    <property type="entry name" value="Peptidase S8/S53 domain"/>
    <property type="match status" value="1"/>
</dbReference>
<reference evidence="10 11" key="1">
    <citation type="submission" date="2019-06" db="EMBL/GenBank/DDBJ databases">
        <title>Sequencing the genomes of 1000 actinobacteria strains.</title>
        <authorList>
            <person name="Klenk H.-P."/>
        </authorList>
    </citation>
    <scope>NUCLEOTIDE SEQUENCE [LARGE SCALE GENOMIC DNA]</scope>
    <source>
        <strain evidence="10 11">DSM 45928</strain>
    </source>
</reference>
<dbReference type="GO" id="GO:0005975">
    <property type="term" value="P:carbohydrate metabolic process"/>
    <property type="evidence" value="ECO:0007669"/>
    <property type="project" value="UniProtKB-ARBA"/>
</dbReference>
<dbReference type="SUPFAM" id="SSF52743">
    <property type="entry name" value="Subtilisin-like"/>
    <property type="match status" value="1"/>
</dbReference>
<evidence type="ECO:0000256" key="8">
    <source>
        <dbReference type="SAM" id="SignalP"/>
    </source>
</evidence>
<dbReference type="PRINTS" id="PR00723">
    <property type="entry name" value="SUBTILISIN"/>
</dbReference>
<dbReference type="PROSITE" id="PS00137">
    <property type="entry name" value="SUBTILASE_HIS"/>
    <property type="match status" value="1"/>
</dbReference>
<keyword evidence="3 6" id="KW-0378">Hydrolase</keyword>
<feature type="signal peptide" evidence="8">
    <location>
        <begin position="1"/>
        <end position="33"/>
    </location>
</feature>
<dbReference type="EMBL" id="VFOW01000001">
    <property type="protein sequence ID" value="TQL78877.1"/>
    <property type="molecule type" value="Genomic_DNA"/>
</dbReference>
<dbReference type="InterPro" id="IPR022398">
    <property type="entry name" value="Peptidase_S8_His-AS"/>
</dbReference>
<keyword evidence="8" id="KW-0732">Signal</keyword>
<feature type="active site" description="Charge relay system" evidence="5 6">
    <location>
        <position position="238"/>
    </location>
</feature>
<keyword evidence="2 6" id="KW-0645">Protease</keyword>
<evidence type="ECO:0000256" key="4">
    <source>
        <dbReference type="ARBA" id="ARBA00022825"/>
    </source>
</evidence>
<dbReference type="Pfam" id="PF00082">
    <property type="entry name" value="Peptidase_S8"/>
    <property type="match status" value="1"/>
</dbReference>
<evidence type="ECO:0000313" key="10">
    <source>
        <dbReference type="EMBL" id="TQL78877.1"/>
    </source>
</evidence>
<proteinExistence type="inferred from homology"/>
<gene>
    <name evidence="10" type="ORF">FB566_4472</name>
</gene>
<dbReference type="InterPro" id="IPR050131">
    <property type="entry name" value="Peptidase_S8_subtilisin-like"/>
</dbReference>
<dbReference type="RefSeq" id="WP_142043769.1">
    <property type="nucleotide sequence ID" value="NZ_JBHTGS010000002.1"/>
</dbReference>
<dbReference type="InterPro" id="IPR000209">
    <property type="entry name" value="Peptidase_S8/S53_dom"/>
</dbReference>
<evidence type="ECO:0000256" key="1">
    <source>
        <dbReference type="ARBA" id="ARBA00011073"/>
    </source>
</evidence>
<dbReference type="AlphaFoldDB" id="A0A543B217"/>
<dbReference type="CDD" id="cd07487">
    <property type="entry name" value="Peptidases_S8_1"/>
    <property type="match status" value="1"/>
</dbReference>
<dbReference type="InterPro" id="IPR013783">
    <property type="entry name" value="Ig-like_fold"/>
</dbReference>
<dbReference type="InterPro" id="IPR036852">
    <property type="entry name" value="Peptidase_S8/S53_dom_sf"/>
</dbReference>
<dbReference type="PROSITE" id="PS00138">
    <property type="entry name" value="SUBTILASE_SER"/>
    <property type="match status" value="1"/>
</dbReference>
<dbReference type="OrthoDB" id="5165638at2"/>
<name>A0A543B217_9ACTN</name>
<comment type="similarity">
    <text evidence="1 6">Belongs to the peptidase S8 family.</text>
</comment>
<evidence type="ECO:0000313" key="11">
    <source>
        <dbReference type="Proteomes" id="UP000317043"/>
    </source>
</evidence>
<dbReference type="PANTHER" id="PTHR43806">
    <property type="entry name" value="PEPTIDASE S8"/>
    <property type="match status" value="1"/>
</dbReference>
<feature type="region of interest" description="Disordered" evidence="7">
    <location>
        <begin position="143"/>
        <end position="163"/>
    </location>
</feature>
<feature type="chain" id="PRO_5022220938" evidence="8">
    <location>
        <begin position="34"/>
        <end position="1252"/>
    </location>
</feature>
<dbReference type="Gene3D" id="3.50.30.30">
    <property type="match status" value="1"/>
</dbReference>
<sequence>MKSSTPGVRRRGFGLCALAVALTVAVLPAPAAADPVSDPATDPGGIVWPENLPDTADVTLVTGDRVEVRTNPDGRTAISVTPAGGSGTFNTLTDPQGDLYVYPGDVGPYLAEGLLDNELFNVTRLVRDGYDDDTTGSIPVIVDYTGQPSDRTTTTRTDDMPGTEPAVALTTLGASATTVEKDVAPDFFEALTEDSRIERIWLDAQVHVQLDESVPLIGAPQAWENGFDGAGVTVAVLDSGYDTEHPDLTEAVVGSKSFIDGETVQDGHGHGTHVAGTIAGSGAASGGTHKGVAPGADLLVGKVLDDDGNGPFSAVILGAEWAIEQGADVISMSLGAKTMASTDPVSETIDALSEESGVLFVIAAGNEGANILGTPGIANRALTVAATDNQDVVASFSSRGPRSDGVLKPEISAPGVGIVAPRSSGTSLGSPVDEYYTGANGTSMATPHVSGVAALLVQQHPDWKAPQLKDALVSTSTTLWDQSLHDTGSGRVDAYKAVSSEVYATGIADFGTVTVDDQTVEQTVTYTNVGDTSVTLDLSLDMSRQLEVVPGAVSVSAESVTVPADGTAEVTVTLDATLDEYGAYGGNLTATAGDIDVSTAIHYIKEVPRQALTIDVLNRQGEAPSTVEFIVFELTGKARVAAQQIVFDKPSATFQLPAGDYAIAARIVQSGEGFGFVQDTDYFFEPEVSITEDVRLTADAREAVDITADITDERRQLMKDTIMVLGERERGDGVSMAFGHIASIGGSDATVGAIPSQTTAANGTFALHADVGLATPKYTARFRADRTWIDLPLITDQMTGRFDGKRKFVAVPVGAGEDADYAQRDVEGALAVISAPFDMAKVDRAQANGAAATLFVRDDDASALELLYLSTTDLPILGAPYDTSAALRAVTAAGKPFDITVEGHIDDPVGYLVPFSVSGSVPDELTAKAKQRDFAKLVNDVRASGPAQVSLEALQAWRTGQAVSAQVTKFKYVPTRRTEYVYADGMTYQQFVGVSLSGAPSLYDTARGYQAGRTYQSDWYHGPLTPGPDPTSPCAFCRTSDRIGFDVASITDSVDNHFGLMPTTVTYHRDGVEVSDLDSLAIADSAEYRIDATTTPYTSSLAPLWSTIDTSWTFVSSAPTQSTVDGCAERFATSGHCAALPVILTGYDMNLDGQNSARAGKQFKFDLLTERPPGCVQDSRIAGVEVEVSYNDGDTWVSADKVKVDRRGAEHSVTVKHPKMSETSGYVSLRVAVWDDDGNRTEQSIIRAYALR</sequence>
<dbReference type="InParanoid" id="A0A543B217"/>
<dbReference type="PANTHER" id="PTHR43806:SF65">
    <property type="entry name" value="SERINE PROTEASE APRX"/>
    <property type="match status" value="1"/>
</dbReference>
<feature type="active site" description="Charge relay system" evidence="5 6">
    <location>
        <position position="270"/>
    </location>
</feature>
<dbReference type="Gene3D" id="2.60.40.10">
    <property type="entry name" value="Immunoglobulins"/>
    <property type="match status" value="1"/>
</dbReference>
<organism evidence="10 11">
    <name type="scientific">Stackebrandtia endophytica</name>
    <dbReference type="NCBI Taxonomy" id="1496996"/>
    <lineage>
        <taxon>Bacteria</taxon>
        <taxon>Bacillati</taxon>
        <taxon>Actinomycetota</taxon>
        <taxon>Actinomycetes</taxon>
        <taxon>Glycomycetales</taxon>
        <taxon>Glycomycetaceae</taxon>
        <taxon>Stackebrandtia</taxon>
    </lineage>
</organism>
<dbReference type="GO" id="GO:0004252">
    <property type="term" value="F:serine-type endopeptidase activity"/>
    <property type="evidence" value="ECO:0007669"/>
    <property type="project" value="UniProtKB-UniRule"/>
</dbReference>
<keyword evidence="4 6" id="KW-0720">Serine protease</keyword>
<dbReference type="PROSITE" id="PS51892">
    <property type="entry name" value="SUBTILASE"/>
    <property type="match status" value="1"/>
</dbReference>
<accession>A0A543B217</accession>
<feature type="domain" description="Peptidase S8/S53" evidence="9">
    <location>
        <begin position="229"/>
        <end position="482"/>
    </location>
</feature>
<comment type="caution">
    <text evidence="10">The sequence shown here is derived from an EMBL/GenBank/DDBJ whole genome shotgun (WGS) entry which is preliminary data.</text>
</comment>
<dbReference type="Proteomes" id="UP000317043">
    <property type="component" value="Unassembled WGS sequence"/>
</dbReference>
<evidence type="ECO:0000256" key="7">
    <source>
        <dbReference type="SAM" id="MobiDB-lite"/>
    </source>
</evidence>
<feature type="active site" description="Charge relay system" evidence="5 6">
    <location>
        <position position="443"/>
    </location>
</feature>
<dbReference type="InterPro" id="IPR015500">
    <property type="entry name" value="Peptidase_S8_subtilisin-rel"/>
</dbReference>
<dbReference type="GO" id="GO:0006508">
    <property type="term" value="P:proteolysis"/>
    <property type="evidence" value="ECO:0007669"/>
    <property type="project" value="UniProtKB-KW"/>
</dbReference>
<evidence type="ECO:0000259" key="9">
    <source>
        <dbReference type="Pfam" id="PF00082"/>
    </source>
</evidence>
<evidence type="ECO:0000256" key="5">
    <source>
        <dbReference type="PIRSR" id="PIRSR615500-1"/>
    </source>
</evidence>
<protein>
    <submittedName>
        <fullName evidence="10">Subtilase family protein</fullName>
    </submittedName>
</protein>
<evidence type="ECO:0000256" key="6">
    <source>
        <dbReference type="PROSITE-ProRule" id="PRU01240"/>
    </source>
</evidence>